<reference evidence="1 2" key="1">
    <citation type="submission" date="2015-09" db="EMBL/GenBank/DDBJ databases">
        <authorList>
            <consortium name="Pathogen Informatics"/>
        </authorList>
    </citation>
    <scope>NUCLEOTIDE SEQUENCE [LARGE SCALE GENOMIC DNA]</scope>
    <source>
        <strain evidence="1 2">2789STDY5834946</strain>
    </source>
</reference>
<dbReference type="Proteomes" id="UP000095725">
    <property type="component" value="Unassembled WGS sequence"/>
</dbReference>
<dbReference type="EMBL" id="CZBL01000003">
    <property type="protein sequence ID" value="CUP79257.1"/>
    <property type="molecule type" value="Genomic_DNA"/>
</dbReference>
<sequence length="199" mass="23117">MIWTDCYKELVEIIRSKDEFLASIPDEYSELRERMENTPGIEHIDMWHEQVSFLDEEHPFSSPAVFIEFNTLGIEDEGLLVQRLHTQIDFRLFYETFSDTYEGAAMQEEALSFLDLLTLLGMMLHGKSGKNFGTLRRTHVGREESGGAGNLYRISFECEIMDYTTMELASHADMKDREMKISNGDLPEKTEDEEPLYHL</sequence>
<dbReference type="AlphaFoldDB" id="A0A174R5R7"/>
<evidence type="ECO:0000313" key="1">
    <source>
        <dbReference type="EMBL" id="CUP79257.1"/>
    </source>
</evidence>
<gene>
    <name evidence="1" type="ORF">ERS852558_00991</name>
</gene>
<evidence type="ECO:0000313" key="2">
    <source>
        <dbReference type="Proteomes" id="UP000095725"/>
    </source>
</evidence>
<proteinExistence type="predicted"/>
<protein>
    <recommendedName>
        <fullName evidence="3">DUF4255 domain-containing protein</fullName>
    </recommendedName>
</protein>
<dbReference type="RefSeq" id="WP_008766316.1">
    <property type="nucleotide sequence ID" value="NZ_CZBL01000003.1"/>
</dbReference>
<accession>A0A174R5R7</accession>
<evidence type="ECO:0008006" key="3">
    <source>
        <dbReference type="Google" id="ProtNLM"/>
    </source>
</evidence>
<name>A0A174R5R7_9BACE</name>
<organism evidence="1 2">
    <name type="scientific">Bacteroides caccae</name>
    <dbReference type="NCBI Taxonomy" id="47678"/>
    <lineage>
        <taxon>Bacteria</taxon>
        <taxon>Pseudomonadati</taxon>
        <taxon>Bacteroidota</taxon>
        <taxon>Bacteroidia</taxon>
        <taxon>Bacteroidales</taxon>
        <taxon>Bacteroidaceae</taxon>
        <taxon>Bacteroides</taxon>
    </lineage>
</organism>